<dbReference type="InterPro" id="IPR015882">
    <property type="entry name" value="HEX_bac_N"/>
</dbReference>
<dbReference type="Pfam" id="PF00728">
    <property type="entry name" value="Glyco_hydro_20"/>
    <property type="match status" value="1"/>
</dbReference>
<name>A0A1W1BX40_9ZZZZ</name>
<feature type="domain" description="Beta-hexosaminidase bacterial type N-terminal" evidence="7">
    <location>
        <begin position="35"/>
        <end position="165"/>
    </location>
</feature>
<dbReference type="PRINTS" id="PR00738">
    <property type="entry name" value="GLHYDRLASE20"/>
</dbReference>
<protein>
    <recommendedName>
        <fullName evidence="3">beta-N-acetylhexosaminidase</fullName>
        <ecNumber evidence="3">3.2.1.52</ecNumber>
    </recommendedName>
</protein>
<dbReference type="EC" id="3.2.1.52" evidence="3"/>
<gene>
    <name evidence="8" type="ORF">MNB_SV-10-1405</name>
</gene>
<dbReference type="GO" id="GO:0004563">
    <property type="term" value="F:beta-N-acetylhexosaminidase activity"/>
    <property type="evidence" value="ECO:0007669"/>
    <property type="project" value="UniProtKB-EC"/>
</dbReference>
<dbReference type="Gene3D" id="3.20.20.80">
    <property type="entry name" value="Glycosidases"/>
    <property type="match status" value="1"/>
</dbReference>
<feature type="domain" description="Glycoside hydrolase family 20 catalytic" evidence="6">
    <location>
        <begin position="168"/>
        <end position="513"/>
    </location>
</feature>
<accession>A0A1W1BX40</accession>
<sequence>MSIIRTERFTAMAFVLILGIVVPSLLAAGNNIDVVIPKPQKVIKGHGTFHLNRGTRYLSDTSLAGNAIHYLQEHLKRNAGYSLQQGRSPAPNSIRFRYDPKKIRRSEAYTLKIGKEQIRIEARDTAGFFYAVISLMQLMDPAIWSVRTHKKQKHWAIPSCTIEDYPRYRWRGMMLDVSRNFFSKAYVKKFIDRMAQQKLNRFHWHLTDDEGWRIEIKRYPLLTKTGSKRGPGTKLPFSVYPTMRGPKNRVQSGYYTQQDIREIVTYAKARSIEILPEIDMPGHAKAAVTAYPRLLQDPKDKSRYRSVQKVSNNTINPGVESTYTFLNNVLSEVAGLFPFGYIHLGGDEVPKGAWSRSPAVKKLRQQKGLKSRREVQNYFFTRMDGILARHHKKMIAWQEVLSGKPKLRQSDIFMAWKSPKAGFKAIGKHRNIIMAPVQYLYFDQQYARSQKEPGHTWSTPVSTHKTYSFNPGYSQYLKGVHACLWSETLLNEKIADYLAWPRTFALSEVAWTEQKHRQWKDFRERVSKYGFKRLKIQQVYYRP</sequence>
<dbReference type="Pfam" id="PF02838">
    <property type="entry name" value="Glyco_hydro_20b"/>
    <property type="match status" value="1"/>
</dbReference>
<keyword evidence="5 8" id="KW-0326">Glycosidase</keyword>
<comment type="catalytic activity">
    <reaction evidence="1">
        <text>Hydrolysis of terminal non-reducing N-acetyl-D-hexosamine residues in N-acetyl-beta-D-hexosaminides.</text>
        <dbReference type="EC" id="3.2.1.52"/>
    </reaction>
</comment>
<dbReference type="GO" id="GO:0030203">
    <property type="term" value="P:glycosaminoglycan metabolic process"/>
    <property type="evidence" value="ECO:0007669"/>
    <property type="project" value="TreeGrafter"/>
</dbReference>
<dbReference type="EMBL" id="FPHL01000016">
    <property type="protein sequence ID" value="SFV58178.1"/>
    <property type="molecule type" value="Genomic_DNA"/>
</dbReference>
<dbReference type="CDD" id="cd06563">
    <property type="entry name" value="GH20_chitobiase-like"/>
    <property type="match status" value="1"/>
</dbReference>
<dbReference type="Gene3D" id="3.30.379.10">
    <property type="entry name" value="Chitobiase/beta-hexosaminidase domain 2-like"/>
    <property type="match status" value="1"/>
</dbReference>
<evidence type="ECO:0000259" key="6">
    <source>
        <dbReference type="Pfam" id="PF00728"/>
    </source>
</evidence>
<evidence type="ECO:0000256" key="2">
    <source>
        <dbReference type="ARBA" id="ARBA00006285"/>
    </source>
</evidence>
<dbReference type="PANTHER" id="PTHR22600:SF57">
    <property type="entry name" value="BETA-N-ACETYLHEXOSAMINIDASE"/>
    <property type="match status" value="1"/>
</dbReference>
<evidence type="ECO:0000259" key="7">
    <source>
        <dbReference type="Pfam" id="PF02838"/>
    </source>
</evidence>
<dbReference type="SUPFAM" id="SSF51445">
    <property type="entry name" value="(Trans)glycosidases"/>
    <property type="match status" value="1"/>
</dbReference>
<dbReference type="GO" id="GO:0005975">
    <property type="term" value="P:carbohydrate metabolic process"/>
    <property type="evidence" value="ECO:0007669"/>
    <property type="project" value="InterPro"/>
</dbReference>
<dbReference type="InterPro" id="IPR015883">
    <property type="entry name" value="Glyco_hydro_20_cat"/>
</dbReference>
<dbReference type="GO" id="GO:0016020">
    <property type="term" value="C:membrane"/>
    <property type="evidence" value="ECO:0007669"/>
    <property type="project" value="TreeGrafter"/>
</dbReference>
<dbReference type="AlphaFoldDB" id="A0A1W1BX40"/>
<dbReference type="PANTHER" id="PTHR22600">
    <property type="entry name" value="BETA-HEXOSAMINIDASE"/>
    <property type="match status" value="1"/>
</dbReference>
<comment type="similarity">
    <text evidence="2">Belongs to the glycosyl hydrolase 20 family.</text>
</comment>
<evidence type="ECO:0000313" key="8">
    <source>
        <dbReference type="EMBL" id="SFV58178.1"/>
    </source>
</evidence>
<evidence type="ECO:0000256" key="1">
    <source>
        <dbReference type="ARBA" id="ARBA00001231"/>
    </source>
</evidence>
<dbReference type="InterPro" id="IPR017853">
    <property type="entry name" value="GH"/>
</dbReference>
<keyword evidence="4 8" id="KW-0378">Hydrolase</keyword>
<dbReference type="SUPFAM" id="SSF55545">
    <property type="entry name" value="beta-N-acetylhexosaminidase-like domain"/>
    <property type="match status" value="1"/>
</dbReference>
<evidence type="ECO:0000256" key="4">
    <source>
        <dbReference type="ARBA" id="ARBA00022801"/>
    </source>
</evidence>
<dbReference type="InterPro" id="IPR029018">
    <property type="entry name" value="Hex-like_dom2"/>
</dbReference>
<reference evidence="8" key="1">
    <citation type="submission" date="2016-10" db="EMBL/GenBank/DDBJ databases">
        <authorList>
            <person name="de Groot N.N."/>
        </authorList>
    </citation>
    <scope>NUCLEOTIDE SEQUENCE</scope>
</reference>
<organism evidence="8">
    <name type="scientific">hydrothermal vent metagenome</name>
    <dbReference type="NCBI Taxonomy" id="652676"/>
    <lineage>
        <taxon>unclassified sequences</taxon>
        <taxon>metagenomes</taxon>
        <taxon>ecological metagenomes</taxon>
    </lineage>
</organism>
<evidence type="ECO:0000256" key="3">
    <source>
        <dbReference type="ARBA" id="ARBA00012663"/>
    </source>
</evidence>
<dbReference type="InterPro" id="IPR025705">
    <property type="entry name" value="Beta_hexosaminidase_sua/sub"/>
</dbReference>
<proteinExistence type="inferred from homology"/>
<evidence type="ECO:0000256" key="5">
    <source>
        <dbReference type="ARBA" id="ARBA00023295"/>
    </source>
</evidence>